<reference evidence="3 4" key="1">
    <citation type="submission" date="2016-10" db="EMBL/GenBank/DDBJ databases">
        <authorList>
            <person name="de Groot N.N."/>
        </authorList>
    </citation>
    <scope>NUCLEOTIDE SEQUENCE [LARGE SCALE GENOMIC DNA]</scope>
    <source>
        <strain evidence="3 4">DSM 27630</strain>
    </source>
</reference>
<dbReference type="InterPro" id="IPR048447">
    <property type="entry name" value="DUF1980_C"/>
</dbReference>
<protein>
    <submittedName>
        <fullName evidence="3">Putative membrane protein</fullName>
    </submittedName>
</protein>
<gene>
    <name evidence="3" type="ORF">SAMN04489868_10846</name>
</gene>
<dbReference type="RefSeq" id="WP_092091761.1">
    <property type="nucleotide sequence ID" value="NZ_FOQE01000008.1"/>
</dbReference>
<dbReference type="InterPro" id="IPR015402">
    <property type="entry name" value="DUF1980"/>
</dbReference>
<dbReference type="InterPro" id="IPR048493">
    <property type="entry name" value="DUF1980_N"/>
</dbReference>
<organism evidence="3 4">
    <name type="scientific">Pisciglobus halotolerans</name>
    <dbReference type="NCBI Taxonomy" id="745365"/>
    <lineage>
        <taxon>Bacteria</taxon>
        <taxon>Bacillati</taxon>
        <taxon>Bacillota</taxon>
        <taxon>Bacilli</taxon>
        <taxon>Lactobacillales</taxon>
        <taxon>Carnobacteriaceae</taxon>
    </lineage>
</organism>
<name>A0A1I3BQL1_9LACT</name>
<keyword evidence="4" id="KW-1185">Reference proteome</keyword>
<feature type="domain" description="DUF1980" evidence="1">
    <location>
        <begin position="2"/>
        <end position="110"/>
    </location>
</feature>
<dbReference type="OrthoDB" id="9770408at2"/>
<dbReference type="Proteomes" id="UP000198668">
    <property type="component" value="Unassembled WGS sequence"/>
</dbReference>
<evidence type="ECO:0000259" key="1">
    <source>
        <dbReference type="Pfam" id="PF09323"/>
    </source>
</evidence>
<dbReference type="Pfam" id="PF09323">
    <property type="entry name" value="DUF1980"/>
    <property type="match status" value="1"/>
</dbReference>
<dbReference type="PANTHER" id="PTHR40047:SF1">
    <property type="entry name" value="UPF0703 PROTEIN YCGQ"/>
    <property type="match status" value="1"/>
</dbReference>
<proteinExistence type="predicted"/>
<evidence type="ECO:0000259" key="2">
    <source>
        <dbReference type="Pfam" id="PF21537"/>
    </source>
</evidence>
<sequence length="280" mass="32217">MIRFILLLSYFELMSFLQLSGRADQYINVHYQYLTKLSMALAFLLALVQLVSWTRSGHANEPHHHHGHTHSLGKPWQRMIAYLLLAYPIVAGVAFPTVSLDADIVSAKGFTFPISEESVGDPEMTTQYLKPDTSMYFNKTDYDKRMNHERQDYLDQDKIKITDDNYLTIMELIYNFPKAFSGKTIQYTGFIYQDPVGKETDTFLFRFGIIHCVADSGVFGLLVHLPEQTQVSNNDWVTVTGTIQMEYYPSFKTSIPTLKADKLNPAKVPSNEYVYRDYND</sequence>
<dbReference type="AlphaFoldDB" id="A0A1I3BQL1"/>
<accession>A0A1I3BQL1</accession>
<dbReference type="InterPro" id="IPR052955">
    <property type="entry name" value="UPF0703_membrane_permease"/>
</dbReference>
<dbReference type="EMBL" id="FOQE01000008">
    <property type="protein sequence ID" value="SFH64189.1"/>
    <property type="molecule type" value="Genomic_DNA"/>
</dbReference>
<feature type="domain" description="DUF1980" evidence="2">
    <location>
        <begin position="136"/>
        <end position="276"/>
    </location>
</feature>
<evidence type="ECO:0000313" key="3">
    <source>
        <dbReference type="EMBL" id="SFH64189.1"/>
    </source>
</evidence>
<dbReference type="NCBIfam" id="TIGR03943">
    <property type="entry name" value="TIGR03943 family putative permease subunit"/>
    <property type="match status" value="1"/>
</dbReference>
<dbReference type="PANTHER" id="PTHR40047">
    <property type="entry name" value="UPF0703 PROTEIN YCGQ"/>
    <property type="match status" value="1"/>
</dbReference>
<dbReference type="Pfam" id="PF21537">
    <property type="entry name" value="DUF1980_C"/>
    <property type="match status" value="1"/>
</dbReference>
<evidence type="ECO:0000313" key="4">
    <source>
        <dbReference type="Proteomes" id="UP000198668"/>
    </source>
</evidence>